<dbReference type="Proteomes" id="UP000009256">
    <property type="component" value="Chromosome"/>
</dbReference>
<evidence type="ECO:0000256" key="4">
    <source>
        <dbReference type="ARBA" id="ARBA00022723"/>
    </source>
</evidence>
<dbReference type="EMBL" id="CP002326">
    <property type="protein sequence ID" value="ADQ41727.1"/>
    <property type="molecule type" value="Genomic_DNA"/>
</dbReference>
<evidence type="ECO:0000256" key="7">
    <source>
        <dbReference type="ARBA" id="ARBA00023172"/>
    </source>
</evidence>
<keyword evidence="3" id="KW-0815">Transposition</keyword>
<dbReference type="InterPro" id="IPR053522">
    <property type="entry name" value="RNA-guided_endonuclease_TnpB"/>
</dbReference>
<evidence type="ECO:0000259" key="9">
    <source>
        <dbReference type="Pfam" id="PF07282"/>
    </source>
</evidence>
<dbReference type="InterPro" id="IPR021027">
    <property type="entry name" value="Transposase_put_HTH"/>
</dbReference>
<comment type="similarity">
    <text evidence="2">In the N-terminal section; belongs to the transposase 2 family.</text>
</comment>
<protein>
    <submittedName>
        <fullName evidence="11">Transposase, IS605 OrfB family</fullName>
    </submittedName>
</protein>
<evidence type="ECO:0000256" key="1">
    <source>
        <dbReference type="ARBA" id="ARBA00008761"/>
    </source>
</evidence>
<evidence type="ECO:0000313" key="12">
    <source>
        <dbReference type="Proteomes" id="UP000009256"/>
    </source>
</evidence>
<dbReference type="GO" id="GO:0046872">
    <property type="term" value="F:metal ion binding"/>
    <property type="evidence" value="ECO:0007669"/>
    <property type="project" value="UniProtKB-KW"/>
</dbReference>
<dbReference type="OrthoDB" id="1551477at2"/>
<dbReference type="GO" id="GO:0006310">
    <property type="term" value="P:DNA recombination"/>
    <property type="evidence" value="ECO:0007669"/>
    <property type="project" value="UniProtKB-KW"/>
</dbReference>
<organism evidence="11 12">
    <name type="scientific">Caldicellulosiruptor acetigenus (strain ATCC 700853 / DSM 12137 / I77R1B)</name>
    <name type="common">Caldicellulosiruptor kristjanssonii</name>
    <dbReference type="NCBI Taxonomy" id="632335"/>
    <lineage>
        <taxon>Bacteria</taxon>
        <taxon>Bacillati</taxon>
        <taxon>Bacillota</taxon>
        <taxon>Bacillota incertae sedis</taxon>
        <taxon>Caldicellulosiruptorales</taxon>
        <taxon>Caldicellulosiruptoraceae</taxon>
        <taxon>Caldicellulosiruptor</taxon>
    </lineage>
</organism>
<dbReference type="PANTHER" id="PTHR30405:SF25">
    <property type="entry name" value="RNA-GUIDED DNA ENDONUCLEASE INSQ-RELATED"/>
    <property type="match status" value="1"/>
</dbReference>
<dbReference type="KEGG" id="cki:Calkr_2266"/>
<proteinExistence type="inferred from homology"/>
<reference evidence="11 12" key="2">
    <citation type="journal article" date="2011" name="J. Bacteriol.">
        <title>Complete genome sequences for the anaerobic, extremely thermophilic plant biomass-degrading bacteria Caldicellulosiruptor hydrothermalis, Caldicellulosiruptor kristjanssonii, Caldicellulosiruptor kronotskyensis, Caldicellulosiruptor owensenis, and Caldicellulosiruptor lactoaceticus.</title>
        <authorList>
            <person name="Blumer-Schuette S.E."/>
            <person name="Ozdemir I."/>
            <person name="Mistry D."/>
            <person name="Lucas S."/>
            <person name="Lapidus A."/>
            <person name="Cheng J.F."/>
            <person name="Goodwin L.A."/>
            <person name="Pitluck S."/>
            <person name="Land M.L."/>
            <person name="Hauser L.J."/>
            <person name="Woyke T."/>
            <person name="Mikhailova N."/>
            <person name="Pati A."/>
            <person name="Kyrpides N.C."/>
            <person name="Ivanova N."/>
            <person name="Detter J.C."/>
            <person name="Walston-Davenport K."/>
            <person name="Han S."/>
            <person name="Adams M.W."/>
            <person name="Kelly R.M."/>
        </authorList>
    </citation>
    <scope>NUCLEOTIDE SEQUENCE [LARGE SCALE GENOMIC DNA]</scope>
    <source>
        <strain evidence="12">ATCC 700853 / DSM 12137 / I77R1B</strain>
    </source>
</reference>
<accession>E4S6U4</accession>
<dbReference type="InterPro" id="IPR051399">
    <property type="entry name" value="RNA-guided_DNA_endo/Transpos"/>
</dbReference>
<dbReference type="PANTHER" id="PTHR30405">
    <property type="entry name" value="TRANSPOSASE"/>
    <property type="match status" value="1"/>
</dbReference>
<reference key="1">
    <citation type="submission" date="2010-11" db="EMBL/GenBank/DDBJ databases">
        <title>Complete sequence of chromosome of Caldicellulosiruptor kristjanssonii 177R1B.</title>
        <authorList>
            <consortium name="US DOE Joint Genome Institute"/>
            <person name="Lucas S."/>
            <person name="Copeland A."/>
            <person name="Lapidus A."/>
            <person name="Cheng J.-F."/>
            <person name="Bruce D."/>
            <person name="Goodwin L."/>
            <person name="Pitluck S."/>
            <person name="Davenport K."/>
            <person name="Detter J.C."/>
            <person name="Han C."/>
            <person name="Tapia R."/>
            <person name="Land M."/>
            <person name="Hauser L."/>
            <person name="Jeffries C."/>
            <person name="Kyrpides N."/>
            <person name="Ivanova N."/>
            <person name="Mikhailova N."/>
            <person name="Blumer-Schuette S.E."/>
            <person name="Kelly R.M."/>
            <person name="Woyke T."/>
        </authorList>
    </citation>
    <scope>NUCLEOTIDE SEQUENCE</scope>
    <source>
        <strain>177R1B</strain>
    </source>
</reference>
<dbReference type="NCBIfam" id="NF040570">
    <property type="entry name" value="guided_TnpB"/>
    <property type="match status" value="1"/>
</dbReference>
<dbReference type="RefSeq" id="WP_013433448.1">
    <property type="nucleotide sequence ID" value="NC_014721.1"/>
</dbReference>
<dbReference type="AlphaFoldDB" id="E4S6U4"/>
<evidence type="ECO:0000259" key="10">
    <source>
        <dbReference type="Pfam" id="PF12323"/>
    </source>
</evidence>
<evidence type="ECO:0000259" key="8">
    <source>
        <dbReference type="Pfam" id="PF01385"/>
    </source>
</evidence>
<sequence length="363" mass="42771">MQKAFKFRIYPNKKQIELIKNTFGCVRFVYNYYLAKREEEYKTNGVTFNYNKCSADLTKQKQVNTWLKEVDKFALQNALKDLDKAFKNFFEGRANYPKFKSKKNKHQSFRTNFSNNNIKIEGNKIKLPKLGWVKFAKSREIEGKILNVTVSRTPTGKYFISICCSVDKIEEKPKTDRVIGIDLGINHFLIDSDGNKISNPKYLIKLEKRLIREQRKLSRKQIGSNNYKKQALKVAKIYEKIRNQREDFLHKLSSKIINENQVIILEDLKVKNMLKNDRLSKFISDSAWAKFVKMLEYKAFWYGRAIVKVDTFYPSSQICSVCGYRNEEVKDLKIREWRCPECGIVHDRDINASINILKEGKKF</sequence>
<dbReference type="Pfam" id="PF01385">
    <property type="entry name" value="OrfB_IS605"/>
    <property type="match status" value="1"/>
</dbReference>
<dbReference type="InterPro" id="IPR001959">
    <property type="entry name" value="Transposase"/>
</dbReference>
<feature type="domain" description="Probable transposase IS891/IS1136/IS1341" evidence="8">
    <location>
        <begin position="161"/>
        <end position="276"/>
    </location>
</feature>
<dbReference type="NCBIfam" id="NF038281">
    <property type="entry name" value="IS200_TnpB"/>
    <property type="match status" value="1"/>
</dbReference>
<evidence type="ECO:0000256" key="6">
    <source>
        <dbReference type="ARBA" id="ARBA00023125"/>
    </source>
</evidence>
<dbReference type="HOGENOM" id="CLU_032903_0_0_9"/>
<feature type="domain" description="Cas12f1-like TNB" evidence="9">
    <location>
        <begin position="288"/>
        <end position="356"/>
    </location>
</feature>
<dbReference type="CDD" id="cd00350">
    <property type="entry name" value="rubredoxin_like"/>
    <property type="match status" value="1"/>
</dbReference>
<keyword evidence="4" id="KW-0479">Metal-binding</keyword>
<feature type="domain" description="Transposase putative helix-turn-helix" evidence="10">
    <location>
        <begin position="1"/>
        <end position="45"/>
    </location>
</feature>
<dbReference type="InterPro" id="IPR010095">
    <property type="entry name" value="Cas12f1-like_TNB"/>
</dbReference>
<dbReference type="NCBIfam" id="TIGR01766">
    <property type="entry name" value="IS200/IS605 family accessory protein TnpB-like domain"/>
    <property type="match status" value="1"/>
</dbReference>
<keyword evidence="6" id="KW-0238">DNA-binding</keyword>
<evidence type="ECO:0000256" key="3">
    <source>
        <dbReference type="ARBA" id="ARBA00022578"/>
    </source>
</evidence>
<evidence type="ECO:0000313" key="11">
    <source>
        <dbReference type="EMBL" id="ADQ41727.1"/>
    </source>
</evidence>
<dbReference type="Pfam" id="PF07282">
    <property type="entry name" value="Cas12f1-like_TNB"/>
    <property type="match status" value="1"/>
</dbReference>
<dbReference type="GO" id="GO:0003677">
    <property type="term" value="F:DNA binding"/>
    <property type="evidence" value="ECO:0007669"/>
    <property type="project" value="UniProtKB-KW"/>
</dbReference>
<evidence type="ECO:0000256" key="2">
    <source>
        <dbReference type="ARBA" id="ARBA00011044"/>
    </source>
</evidence>
<keyword evidence="12" id="KW-1185">Reference proteome</keyword>
<dbReference type="GO" id="GO:0032196">
    <property type="term" value="P:transposition"/>
    <property type="evidence" value="ECO:0007669"/>
    <property type="project" value="UniProtKB-KW"/>
</dbReference>
<dbReference type="Pfam" id="PF12323">
    <property type="entry name" value="HTH_OrfB_IS605"/>
    <property type="match status" value="1"/>
</dbReference>
<keyword evidence="7" id="KW-0233">DNA recombination</keyword>
<gene>
    <name evidence="11" type="ordered locus">Calkr_2266</name>
</gene>
<keyword evidence="5" id="KW-0862">Zinc</keyword>
<name>E4S6U4_CALA7</name>
<dbReference type="eggNOG" id="COG0675">
    <property type="taxonomic scope" value="Bacteria"/>
</dbReference>
<comment type="similarity">
    <text evidence="1">In the C-terminal section; belongs to the transposase 35 family.</text>
</comment>
<dbReference type="STRING" id="632335.Calkr_2266"/>
<evidence type="ECO:0000256" key="5">
    <source>
        <dbReference type="ARBA" id="ARBA00022833"/>
    </source>
</evidence>